<organism evidence="6 7">
    <name type="scientific">Polymorphospora lycopeni</name>
    <dbReference type="NCBI Taxonomy" id="3140240"/>
    <lineage>
        <taxon>Bacteria</taxon>
        <taxon>Bacillati</taxon>
        <taxon>Actinomycetota</taxon>
        <taxon>Actinomycetes</taxon>
        <taxon>Micromonosporales</taxon>
        <taxon>Micromonosporaceae</taxon>
        <taxon>Polymorphospora</taxon>
    </lineage>
</organism>
<keyword evidence="4" id="KW-0560">Oxidoreductase</keyword>
<dbReference type="PROSITE" id="PS00059">
    <property type="entry name" value="ADH_ZINC"/>
    <property type="match status" value="1"/>
</dbReference>
<gene>
    <name evidence="6" type="ORF">AAFH96_32300</name>
</gene>
<keyword evidence="3" id="KW-0862">Zinc</keyword>
<dbReference type="Pfam" id="PF08240">
    <property type="entry name" value="ADH_N"/>
    <property type="match status" value="1"/>
</dbReference>
<name>A0ABV5D0G2_9ACTN</name>
<evidence type="ECO:0000256" key="3">
    <source>
        <dbReference type="ARBA" id="ARBA00022833"/>
    </source>
</evidence>
<dbReference type="Proteomes" id="UP001582793">
    <property type="component" value="Unassembled WGS sequence"/>
</dbReference>
<dbReference type="InterPro" id="IPR020843">
    <property type="entry name" value="ER"/>
</dbReference>
<dbReference type="Gene3D" id="3.90.180.10">
    <property type="entry name" value="Medium-chain alcohol dehydrogenases, catalytic domain"/>
    <property type="match status" value="1"/>
</dbReference>
<dbReference type="PANTHER" id="PTHR43401">
    <property type="entry name" value="L-THREONINE 3-DEHYDROGENASE"/>
    <property type="match status" value="1"/>
</dbReference>
<evidence type="ECO:0000313" key="7">
    <source>
        <dbReference type="Proteomes" id="UP001582793"/>
    </source>
</evidence>
<keyword evidence="2" id="KW-0479">Metal-binding</keyword>
<dbReference type="InterPro" id="IPR036291">
    <property type="entry name" value="NAD(P)-bd_dom_sf"/>
</dbReference>
<comment type="caution">
    <text evidence="6">The sequence shown here is derived from an EMBL/GenBank/DDBJ whole genome shotgun (WGS) entry which is preliminary data.</text>
</comment>
<protein>
    <submittedName>
        <fullName evidence="6">Alcohol dehydrogenase catalytic domain-containing protein</fullName>
    </submittedName>
</protein>
<dbReference type="Gene3D" id="3.40.50.720">
    <property type="entry name" value="NAD(P)-binding Rossmann-like Domain"/>
    <property type="match status" value="1"/>
</dbReference>
<feature type="domain" description="Enoyl reductase (ER)" evidence="5">
    <location>
        <begin position="9"/>
        <end position="336"/>
    </location>
</feature>
<dbReference type="SUPFAM" id="SSF51735">
    <property type="entry name" value="NAD(P)-binding Rossmann-fold domains"/>
    <property type="match status" value="1"/>
</dbReference>
<accession>A0ABV5D0G2</accession>
<dbReference type="PANTHER" id="PTHR43401:SF2">
    <property type="entry name" value="L-THREONINE 3-DEHYDROGENASE"/>
    <property type="match status" value="1"/>
</dbReference>
<evidence type="ECO:0000259" key="5">
    <source>
        <dbReference type="SMART" id="SM00829"/>
    </source>
</evidence>
<evidence type="ECO:0000313" key="6">
    <source>
        <dbReference type="EMBL" id="MFB6397739.1"/>
    </source>
</evidence>
<dbReference type="SMART" id="SM00829">
    <property type="entry name" value="PKS_ER"/>
    <property type="match status" value="1"/>
</dbReference>
<dbReference type="InterPro" id="IPR013154">
    <property type="entry name" value="ADH-like_N"/>
</dbReference>
<evidence type="ECO:0000256" key="1">
    <source>
        <dbReference type="ARBA" id="ARBA00001947"/>
    </source>
</evidence>
<dbReference type="InterPro" id="IPR050129">
    <property type="entry name" value="Zn_alcohol_dh"/>
</dbReference>
<dbReference type="InterPro" id="IPR002328">
    <property type="entry name" value="ADH_Zn_CS"/>
</dbReference>
<evidence type="ECO:0000256" key="4">
    <source>
        <dbReference type="ARBA" id="ARBA00023002"/>
    </source>
</evidence>
<keyword evidence="7" id="KW-1185">Reference proteome</keyword>
<evidence type="ECO:0000256" key="2">
    <source>
        <dbReference type="ARBA" id="ARBA00022723"/>
    </source>
</evidence>
<proteinExistence type="predicted"/>
<comment type="cofactor">
    <cofactor evidence="1">
        <name>Zn(2+)</name>
        <dbReference type="ChEBI" id="CHEBI:29105"/>
    </cofactor>
</comment>
<dbReference type="RefSeq" id="WP_375736715.1">
    <property type="nucleotide sequence ID" value="NZ_JBCGDC010000164.1"/>
</dbReference>
<dbReference type="EMBL" id="JBCGDC010000164">
    <property type="protein sequence ID" value="MFB6397739.1"/>
    <property type="molecule type" value="Genomic_DNA"/>
</dbReference>
<dbReference type="SUPFAM" id="SSF50129">
    <property type="entry name" value="GroES-like"/>
    <property type="match status" value="1"/>
</dbReference>
<reference evidence="6 7" key="1">
    <citation type="submission" date="2024-04" db="EMBL/GenBank/DDBJ databases">
        <title>Polymorphospora sp. isolated from Baiyangdian Lake in Xiong'an New Area.</title>
        <authorList>
            <person name="Zhang X."/>
            <person name="Liu J."/>
        </authorList>
    </citation>
    <scope>NUCLEOTIDE SEQUENCE [LARGE SCALE GENOMIC DNA]</scope>
    <source>
        <strain evidence="6 7">2-325</strain>
    </source>
</reference>
<dbReference type="InterPro" id="IPR011032">
    <property type="entry name" value="GroES-like_sf"/>
</dbReference>
<sequence>MKALVLQPDRTLRLVHRPRPRVTAPDDVVVRVVQTGFCGTDRGVLLGKFPAVPGVVMGHEAVGEVVEVGAGVTTLAPGDRVVANPTLYCGLCRWCRRGALNFCLHKAGNEIGIDRDGAFAEHLRLEERFLHRLPDGMSYDRAVLVEPLACVMNNLAAGRLRTGDEVVVLGGGPIGVLVALLADHAGARARLAEPDPYRRAAARTYFAGIPGSAVTVTEPDLVAARSAALVVDTVGPLLERACEIADDAGRIVVMGFHERATATLRPLDLLRRGLSVIGAGDYNSHIFVRAVELARDLPLEGIVSHHVRLDDFADALDTLGIAPGAAAPYSGMKVVITTGGGR</sequence>